<name>A0A8B9E6Q5_ANSCY</name>
<accession>A0A8B9E6Q5</accession>
<feature type="region of interest" description="Disordered" evidence="1">
    <location>
        <begin position="81"/>
        <end position="109"/>
    </location>
</feature>
<keyword evidence="3" id="KW-1185">Reference proteome</keyword>
<protein>
    <submittedName>
        <fullName evidence="2">Uncharacterized protein</fullName>
    </submittedName>
</protein>
<evidence type="ECO:0000313" key="2">
    <source>
        <dbReference type="Ensembl" id="ENSACDP00005016015.1"/>
    </source>
</evidence>
<organism evidence="2 3">
    <name type="scientific">Anser cygnoides</name>
    <name type="common">Swan goose</name>
    <dbReference type="NCBI Taxonomy" id="8845"/>
    <lineage>
        <taxon>Eukaryota</taxon>
        <taxon>Metazoa</taxon>
        <taxon>Chordata</taxon>
        <taxon>Craniata</taxon>
        <taxon>Vertebrata</taxon>
        <taxon>Euteleostomi</taxon>
        <taxon>Archelosauria</taxon>
        <taxon>Archosauria</taxon>
        <taxon>Dinosauria</taxon>
        <taxon>Saurischia</taxon>
        <taxon>Theropoda</taxon>
        <taxon>Coelurosauria</taxon>
        <taxon>Aves</taxon>
        <taxon>Neognathae</taxon>
        <taxon>Galloanserae</taxon>
        <taxon>Anseriformes</taxon>
        <taxon>Anatidae</taxon>
        <taxon>Anserinae</taxon>
        <taxon>Anser</taxon>
    </lineage>
</organism>
<dbReference type="Ensembl" id="ENSACDT00005019276.1">
    <property type="protein sequence ID" value="ENSACDP00005016015.1"/>
    <property type="gene ID" value="ENSACDG00005011734.1"/>
</dbReference>
<dbReference type="Proteomes" id="UP000694521">
    <property type="component" value="Unplaced"/>
</dbReference>
<reference evidence="2" key="2">
    <citation type="submission" date="2025-09" db="UniProtKB">
        <authorList>
            <consortium name="Ensembl"/>
        </authorList>
    </citation>
    <scope>IDENTIFICATION</scope>
</reference>
<reference evidence="2" key="1">
    <citation type="submission" date="2025-08" db="UniProtKB">
        <authorList>
            <consortium name="Ensembl"/>
        </authorList>
    </citation>
    <scope>IDENTIFICATION</scope>
</reference>
<proteinExistence type="predicted"/>
<sequence length="109" mass="11453">MGILTPGTLVLPIHLMDLSAVTRNRHTGAQLPREPLPSLSSELGFALGEGIVMNWRPAATAGFQGSLKDSLWTRRARGSLGSISPISCPLPQLSRLQDPAAGGVQSALN</sequence>
<evidence type="ECO:0000313" key="3">
    <source>
        <dbReference type="Proteomes" id="UP000694521"/>
    </source>
</evidence>
<dbReference type="AlphaFoldDB" id="A0A8B9E6Q5"/>
<evidence type="ECO:0000256" key="1">
    <source>
        <dbReference type="SAM" id="MobiDB-lite"/>
    </source>
</evidence>